<feature type="non-terminal residue" evidence="3">
    <location>
        <position position="1"/>
    </location>
</feature>
<keyword evidence="1" id="KW-0812">Transmembrane</keyword>
<keyword evidence="1" id="KW-0472">Membrane</keyword>
<proteinExistence type="predicted"/>
<accession>A0ABM1TKA2</accession>
<evidence type="ECO:0000256" key="1">
    <source>
        <dbReference type="SAM" id="Phobius"/>
    </source>
</evidence>
<gene>
    <name evidence="3" type="primary">LOC111089016</name>
</gene>
<dbReference type="RefSeq" id="XP_022256308.1">
    <property type="nucleotide sequence ID" value="XM_022400600.1"/>
</dbReference>
<protein>
    <submittedName>
        <fullName evidence="3">Uncharacterized protein LOC111089016</fullName>
    </submittedName>
</protein>
<evidence type="ECO:0000313" key="3">
    <source>
        <dbReference type="RefSeq" id="XP_022256308.1"/>
    </source>
</evidence>
<keyword evidence="1" id="KW-1133">Transmembrane helix</keyword>
<feature type="transmembrane region" description="Helical" evidence="1">
    <location>
        <begin position="121"/>
        <end position="146"/>
    </location>
</feature>
<reference evidence="3" key="1">
    <citation type="submission" date="2025-08" db="UniProtKB">
        <authorList>
            <consortium name="RefSeq"/>
        </authorList>
    </citation>
    <scope>IDENTIFICATION</scope>
    <source>
        <tissue evidence="3">Muscle</tissue>
    </source>
</reference>
<dbReference type="Proteomes" id="UP000694941">
    <property type="component" value="Unplaced"/>
</dbReference>
<name>A0ABM1TKA2_LIMPO</name>
<evidence type="ECO:0000313" key="2">
    <source>
        <dbReference type="Proteomes" id="UP000694941"/>
    </source>
</evidence>
<keyword evidence="2" id="KW-1185">Reference proteome</keyword>
<organism evidence="2 3">
    <name type="scientific">Limulus polyphemus</name>
    <name type="common">Atlantic horseshoe crab</name>
    <dbReference type="NCBI Taxonomy" id="6850"/>
    <lineage>
        <taxon>Eukaryota</taxon>
        <taxon>Metazoa</taxon>
        <taxon>Ecdysozoa</taxon>
        <taxon>Arthropoda</taxon>
        <taxon>Chelicerata</taxon>
        <taxon>Merostomata</taxon>
        <taxon>Xiphosura</taxon>
        <taxon>Limulidae</taxon>
        <taxon>Limulus</taxon>
    </lineage>
</organism>
<sequence length="204" mass="22119">ADVKHHCSSVSGCSFIEGDVKCDPETHSCICGEGTIEVATIEKTVCAKITSVGLPCDHHEQCIAFDTNSNCVEKTGSLDRVCHCRHGYKSEQSTIGQPKHCVEDPVEQTDPMSLRFGEGSILPIVLSVLAAVLVLFALACGIFHLFKWRKKRDQILSNPEADDSKEMTALNTNGGVMQGWSSDNPNDKGEAEATGFEPVYMMGL</sequence>
<dbReference type="GeneID" id="111089016"/>